<dbReference type="GeneID" id="43280606"/>
<dbReference type="OrthoDB" id="3391586at2"/>
<evidence type="ECO:0000313" key="3">
    <source>
        <dbReference type="Proteomes" id="UP000198605"/>
    </source>
</evidence>
<organism evidence="2 3">
    <name type="scientific">Micromonospora chersina</name>
    <dbReference type="NCBI Taxonomy" id="47854"/>
    <lineage>
        <taxon>Bacteria</taxon>
        <taxon>Bacillati</taxon>
        <taxon>Actinomycetota</taxon>
        <taxon>Actinomycetes</taxon>
        <taxon>Micromonosporales</taxon>
        <taxon>Micromonosporaceae</taxon>
        <taxon>Micromonospora</taxon>
    </lineage>
</organism>
<sequence length="97" mass="10866">MADDDAELLTLFRNAVRRVRQAAVRHEDEELHRAAAEIGYAVCTVRRGHGQPCLAPEDMCDCPVCGAHPGQNCVSLPGHPLGDRPFHTERQHQWEKD</sequence>
<gene>
    <name evidence="2" type="ORF">GA0070603_3976</name>
</gene>
<proteinExistence type="predicted"/>
<protein>
    <submittedName>
        <fullName evidence="2">Uncharacterized protein</fullName>
    </submittedName>
</protein>
<reference evidence="3" key="1">
    <citation type="submission" date="2016-06" db="EMBL/GenBank/DDBJ databases">
        <authorList>
            <person name="Varghese N."/>
            <person name="Submissions Spin"/>
        </authorList>
    </citation>
    <scope>NUCLEOTIDE SEQUENCE [LARGE SCALE GENOMIC DNA]</scope>
    <source>
        <strain evidence="3">DSM 44151</strain>
    </source>
</reference>
<name>A0A1C6VGM2_9ACTN</name>
<dbReference type="RefSeq" id="WP_091316233.1">
    <property type="nucleotide sequence ID" value="NZ_FMIB01000002.1"/>
</dbReference>
<feature type="region of interest" description="Disordered" evidence="1">
    <location>
        <begin position="77"/>
        <end position="97"/>
    </location>
</feature>
<dbReference type="Proteomes" id="UP000198605">
    <property type="component" value="Unassembled WGS sequence"/>
</dbReference>
<accession>A0A1C6VGM2</accession>
<dbReference type="AlphaFoldDB" id="A0A1C6VGM2"/>
<keyword evidence="3" id="KW-1185">Reference proteome</keyword>
<feature type="compositionally biased region" description="Basic and acidic residues" evidence="1">
    <location>
        <begin position="81"/>
        <end position="97"/>
    </location>
</feature>
<evidence type="ECO:0000256" key="1">
    <source>
        <dbReference type="SAM" id="MobiDB-lite"/>
    </source>
</evidence>
<dbReference type="EMBL" id="FMIB01000002">
    <property type="protein sequence ID" value="SCL65455.1"/>
    <property type="molecule type" value="Genomic_DNA"/>
</dbReference>
<evidence type="ECO:0000313" key="2">
    <source>
        <dbReference type="EMBL" id="SCL65455.1"/>
    </source>
</evidence>